<proteinExistence type="inferred from homology"/>
<dbReference type="GO" id="GO:0006750">
    <property type="term" value="P:glutathione biosynthetic process"/>
    <property type="evidence" value="ECO:0007669"/>
    <property type="project" value="UniProtKB-UniRule"/>
</dbReference>
<dbReference type="NCBIfam" id="TIGR01434">
    <property type="entry name" value="glu_cys_ligase"/>
    <property type="match status" value="1"/>
</dbReference>
<dbReference type="SUPFAM" id="SSF55931">
    <property type="entry name" value="Glutamine synthetase/guanido kinase"/>
    <property type="match status" value="1"/>
</dbReference>
<dbReference type="Proteomes" id="UP000245206">
    <property type="component" value="Unassembled WGS sequence"/>
</dbReference>
<feature type="domain" description="Glutamate--cysteine ligase" evidence="10">
    <location>
        <begin position="17"/>
        <end position="383"/>
    </location>
</feature>
<evidence type="ECO:0000313" key="12">
    <source>
        <dbReference type="Proteomes" id="UP000245206"/>
    </source>
</evidence>
<evidence type="ECO:0000259" key="10">
    <source>
        <dbReference type="Pfam" id="PF04262"/>
    </source>
</evidence>
<protein>
    <recommendedName>
        <fullName evidence="8">Glutamate--cysteine ligase</fullName>
        <ecNumber evidence="8">6.3.2.2</ecNumber>
    </recommendedName>
    <alternativeName>
        <fullName evidence="8">Gamma-ECS</fullName>
        <shortName evidence="8">GCS</shortName>
    </alternativeName>
    <alternativeName>
        <fullName evidence="8">Gamma-glutamylcysteine synthetase</fullName>
    </alternativeName>
</protein>
<dbReference type="GO" id="GO:0046872">
    <property type="term" value="F:metal ion binding"/>
    <property type="evidence" value="ECO:0007669"/>
    <property type="project" value="TreeGrafter"/>
</dbReference>
<dbReference type="OrthoDB" id="9803907at2"/>
<keyword evidence="6 8" id="KW-0067">ATP-binding</keyword>
<dbReference type="GO" id="GO:0005829">
    <property type="term" value="C:cytosol"/>
    <property type="evidence" value="ECO:0007669"/>
    <property type="project" value="TreeGrafter"/>
</dbReference>
<sequence length="533" mass="61215">MKAKLLKSKQKNSTVSLFSKEYKDCLLSAKHGLERESVRVDEKAFFSQTPHPKSLGSSLTHPLIKTDFAEAQIEYATNIHKTIPDAIMELTELHAFTAKNLGKEYLWPFSMPPVLPKENKIEVGQYGTSNEGRKKTIYRNGLGHRYGKKMQTISGVHYNVSFDTCMLSVVSEKRFQKPLTKETKSQIYFDTIRNFYRISPALLYLFGSSSLTDATFIDSPIALKNLQKLDSKTLNAPHSTTLRLSNIGYTSKVQGKYPISVNSLKEYASDMCQVVSKTYAPYKKFNTKPTNQLNDFVLQLENEYYSLVRPKQVPKGEERVVDALMERGVEYLELRLLDLDPFSAIGVEETRLYFLHMVLLYCMLNESPKADAIEMANWRKNQELTTWFGRKPETKVFLFGKEIFLRDMVHQLFVDLQPIADLLDDNDASGPFSRAWETQWEKWDDPSFLGATMSELDLKIHKTSFREFGLALAKSHKAELLQIGLSPNRIKYYEDLSEQSIYEQKKIETLEGSHLKKNQKPIQIKPLNLCSEV</sequence>
<keyword evidence="4 8" id="KW-0317">Glutathione biosynthesis</keyword>
<dbReference type="RefSeq" id="WP_108958646.1">
    <property type="nucleotide sequence ID" value="NZ_BFAZ01000003.1"/>
</dbReference>
<dbReference type="InterPro" id="IPR014746">
    <property type="entry name" value="Gln_synth/guanido_kin_cat_dom"/>
</dbReference>
<dbReference type="Pfam" id="PF04262">
    <property type="entry name" value="Glu_cys_ligase"/>
    <property type="match status" value="1"/>
</dbReference>
<evidence type="ECO:0000256" key="2">
    <source>
        <dbReference type="ARBA" id="ARBA00008772"/>
    </source>
</evidence>
<evidence type="ECO:0000256" key="7">
    <source>
        <dbReference type="ARBA" id="ARBA00048819"/>
    </source>
</evidence>
<reference evidence="12" key="1">
    <citation type="journal article" date="2019" name="Microbiol. Immunol.">
        <title>Molecular and phenotypic characterization of Leptospira johnsonii sp. nov., Leptospira ellinghausenii sp. nov. and Leptospira ryugenii sp. nov. isolated from soil and water in Japan.</title>
        <authorList>
            <person name="Masuzawa T."/>
            <person name="Saito M."/>
            <person name="Nakao R."/>
            <person name="Nikaido Y."/>
            <person name="Matsumoto M."/>
            <person name="Ogawa M."/>
            <person name="Yokoyama M."/>
            <person name="Hidaka Y."/>
            <person name="Tomita J."/>
            <person name="Sakakibara K."/>
            <person name="Suzuki K."/>
            <person name="Yasuda S."/>
            <person name="Sato H."/>
            <person name="Yamaguchi M."/>
            <person name="Yoshida S.I."/>
            <person name="Koizumi N."/>
            <person name="Kawamura Y."/>
        </authorList>
    </citation>
    <scope>NUCLEOTIDE SEQUENCE [LARGE SCALE GENOMIC DNA]</scope>
    <source>
        <strain evidence="12">E18</strain>
    </source>
</reference>
<dbReference type="UniPathway" id="UPA00142">
    <property type="reaction ID" value="UER00209"/>
</dbReference>
<organism evidence="11 12">
    <name type="scientific">Leptospira ellinghausenii</name>
    <dbReference type="NCBI Taxonomy" id="1917822"/>
    <lineage>
        <taxon>Bacteria</taxon>
        <taxon>Pseudomonadati</taxon>
        <taxon>Spirochaetota</taxon>
        <taxon>Spirochaetia</taxon>
        <taxon>Leptospirales</taxon>
        <taxon>Leptospiraceae</taxon>
        <taxon>Leptospira</taxon>
    </lineage>
</organism>
<dbReference type="AlphaFoldDB" id="A0A2P2D9Z3"/>
<name>A0A2P2D9Z3_9LEPT</name>
<evidence type="ECO:0000256" key="1">
    <source>
        <dbReference type="ARBA" id="ARBA00005006"/>
    </source>
</evidence>
<comment type="catalytic activity">
    <reaction evidence="7 8 9">
        <text>L-cysteine + L-glutamate + ATP = gamma-L-glutamyl-L-cysteine + ADP + phosphate + H(+)</text>
        <dbReference type="Rhea" id="RHEA:13285"/>
        <dbReference type="ChEBI" id="CHEBI:15378"/>
        <dbReference type="ChEBI" id="CHEBI:29985"/>
        <dbReference type="ChEBI" id="CHEBI:30616"/>
        <dbReference type="ChEBI" id="CHEBI:35235"/>
        <dbReference type="ChEBI" id="CHEBI:43474"/>
        <dbReference type="ChEBI" id="CHEBI:58173"/>
        <dbReference type="ChEBI" id="CHEBI:456216"/>
        <dbReference type="EC" id="6.3.2.2"/>
    </reaction>
</comment>
<dbReference type="HAMAP" id="MF_00578">
    <property type="entry name" value="Glu_cys_ligase"/>
    <property type="match status" value="1"/>
</dbReference>
<evidence type="ECO:0000256" key="4">
    <source>
        <dbReference type="ARBA" id="ARBA00022684"/>
    </source>
</evidence>
<dbReference type="EMBL" id="BFAZ01000003">
    <property type="protein sequence ID" value="GBF41467.1"/>
    <property type="molecule type" value="Genomic_DNA"/>
</dbReference>
<evidence type="ECO:0000256" key="3">
    <source>
        <dbReference type="ARBA" id="ARBA00022598"/>
    </source>
</evidence>
<dbReference type="PANTHER" id="PTHR38761">
    <property type="entry name" value="GLUTAMATE--CYSTEINE LIGASE"/>
    <property type="match status" value="1"/>
</dbReference>
<evidence type="ECO:0000256" key="9">
    <source>
        <dbReference type="RuleBase" id="RU004391"/>
    </source>
</evidence>
<dbReference type="EC" id="6.3.2.2" evidence="8"/>
<comment type="similarity">
    <text evidence="2 8">Belongs to the glutamate--cysteine ligase type 1 family. Type 1 subfamily.</text>
</comment>
<comment type="pathway">
    <text evidence="1 8 9">Sulfur metabolism; glutathione biosynthesis; glutathione from L-cysteine and L-glutamate: step 1/2.</text>
</comment>
<keyword evidence="5 8" id="KW-0547">Nucleotide-binding</keyword>
<dbReference type="InterPro" id="IPR007370">
    <property type="entry name" value="Glu_cys_ligase"/>
</dbReference>
<evidence type="ECO:0000256" key="6">
    <source>
        <dbReference type="ARBA" id="ARBA00022840"/>
    </source>
</evidence>
<dbReference type="PANTHER" id="PTHR38761:SF1">
    <property type="entry name" value="GLUTAMATE--CYSTEINE LIGASE"/>
    <property type="match status" value="1"/>
</dbReference>
<dbReference type="GO" id="GO:0004357">
    <property type="term" value="F:glutamate-cysteine ligase activity"/>
    <property type="evidence" value="ECO:0007669"/>
    <property type="project" value="UniProtKB-UniRule"/>
</dbReference>
<dbReference type="InterPro" id="IPR006334">
    <property type="entry name" value="Glut_cys_ligase"/>
</dbReference>
<dbReference type="Gene3D" id="3.30.590.20">
    <property type="match status" value="1"/>
</dbReference>
<keyword evidence="3 8" id="KW-0436">Ligase</keyword>
<evidence type="ECO:0000256" key="5">
    <source>
        <dbReference type="ARBA" id="ARBA00022741"/>
    </source>
</evidence>
<evidence type="ECO:0000313" key="11">
    <source>
        <dbReference type="EMBL" id="GBF41467.1"/>
    </source>
</evidence>
<gene>
    <name evidence="8 11" type="primary">gshA</name>
    <name evidence="11" type="ORF">LPTSP2_07430</name>
</gene>
<dbReference type="GO" id="GO:0005524">
    <property type="term" value="F:ATP binding"/>
    <property type="evidence" value="ECO:0007669"/>
    <property type="project" value="UniProtKB-KW"/>
</dbReference>
<comment type="caution">
    <text evidence="11">The sequence shown here is derived from an EMBL/GenBank/DDBJ whole genome shotgun (WGS) entry which is preliminary data.</text>
</comment>
<evidence type="ECO:0000256" key="8">
    <source>
        <dbReference type="HAMAP-Rule" id="MF_00578"/>
    </source>
</evidence>
<accession>A0A2P2D9Z3</accession>
<keyword evidence="12" id="KW-1185">Reference proteome</keyword>